<keyword evidence="2 4" id="KW-0479">Metal-binding</keyword>
<keyword evidence="10" id="KW-1185">Reference proteome</keyword>
<dbReference type="InterPro" id="IPR036909">
    <property type="entry name" value="Cyt_c-like_dom_sf"/>
</dbReference>
<dbReference type="Gene3D" id="2.120.10.30">
    <property type="entry name" value="TolB, C-terminal domain"/>
    <property type="match status" value="1"/>
</dbReference>
<dbReference type="InterPro" id="IPR029062">
    <property type="entry name" value="Class_I_gatase-like"/>
</dbReference>
<keyword evidence="1 4" id="KW-0349">Heme</keyword>
<dbReference type="InterPro" id="IPR013427">
    <property type="entry name" value="Haem-bd_dom_put"/>
</dbReference>
<dbReference type="InterPro" id="IPR055557">
    <property type="entry name" value="DUF7133"/>
</dbReference>
<dbReference type="PANTHER" id="PTHR33546:SF1">
    <property type="entry name" value="LARGE, MULTIFUNCTIONAL SECRETED PROTEIN"/>
    <property type="match status" value="1"/>
</dbReference>
<dbReference type="Pfam" id="PF00034">
    <property type="entry name" value="Cytochrom_C"/>
    <property type="match status" value="1"/>
</dbReference>
<dbReference type="Gene3D" id="3.40.50.880">
    <property type="match status" value="1"/>
</dbReference>
<keyword evidence="3 4" id="KW-0408">Iron</keyword>
<feature type="region of interest" description="Disordered" evidence="5">
    <location>
        <begin position="266"/>
        <end position="290"/>
    </location>
</feature>
<dbReference type="Gene3D" id="1.10.760.10">
    <property type="entry name" value="Cytochrome c-like domain"/>
    <property type="match status" value="1"/>
</dbReference>
<feature type="domain" description="F5/8 type C" evidence="7">
    <location>
        <begin position="265"/>
        <end position="403"/>
    </location>
</feature>
<evidence type="ECO:0000256" key="4">
    <source>
        <dbReference type="PROSITE-ProRule" id="PRU00433"/>
    </source>
</evidence>
<dbReference type="Pfam" id="PF06283">
    <property type="entry name" value="ThuA"/>
    <property type="match status" value="1"/>
</dbReference>
<evidence type="ECO:0000256" key="1">
    <source>
        <dbReference type="ARBA" id="ARBA00022617"/>
    </source>
</evidence>
<name>A0ABW0KXZ0_9BACT</name>
<dbReference type="SUPFAM" id="SSF46626">
    <property type="entry name" value="Cytochrome c"/>
    <property type="match status" value="1"/>
</dbReference>
<dbReference type="PANTHER" id="PTHR33546">
    <property type="entry name" value="LARGE, MULTIFUNCTIONAL SECRETED PROTEIN-RELATED"/>
    <property type="match status" value="1"/>
</dbReference>
<dbReference type="InterPro" id="IPR000421">
    <property type="entry name" value="FA58C"/>
</dbReference>
<dbReference type="InterPro" id="IPR008979">
    <property type="entry name" value="Galactose-bd-like_sf"/>
</dbReference>
<comment type="caution">
    <text evidence="9">The sequence shown here is derived from an EMBL/GenBank/DDBJ whole genome shotgun (WGS) entry which is preliminary data.</text>
</comment>
<evidence type="ECO:0000256" key="5">
    <source>
        <dbReference type="SAM" id="MobiDB-lite"/>
    </source>
</evidence>
<evidence type="ECO:0000256" key="6">
    <source>
        <dbReference type="SAM" id="SignalP"/>
    </source>
</evidence>
<dbReference type="InterPro" id="IPR011041">
    <property type="entry name" value="Quinoprot_gluc/sorb_DH_b-prop"/>
</dbReference>
<dbReference type="SUPFAM" id="SSF52317">
    <property type="entry name" value="Class I glutamine amidotransferase-like"/>
    <property type="match status" value="1"/>
</dbReference>
<evidence type="ECO:0000256" key="3">
    <source>
        <dbReference type="ARBA" id="ARBA00023004"/>
    </source>
</evidence>
<dbReference type="Proteomes" id="UP001596052">
    <property type="component" value="Unassembled WGS sequence"/>
</dbReference>
<proteinExistence type="predicted"/>
<dbReference type="SUPFAM" id="SSF48371">
    <property type="entry name" value="ARM repeat"/>
    <property type="match status" value="1"/>
</dbReference>
<dbReference type="SUPFAM" id="SSF50952">
    <property type="entry name" value="Soluble quinoprotein glucose dehydrogenase"/>
    <property type="match status" value="1"/>
</dbReference>
<dbReference type="RefSeq" id="WP_377170789.1">
    <property type="nucleotide sequence ID" value="NZ_JBHSMQ010000010.1"/>
</dbReference>
<evidence type="ECO:0000259" key="8">
    <source>
        <dbReference type="PROSITE" id="PS51007"/>
    </source>
</evidence>
<protein>
    <submittedName>
        <fullName evidence="9">Discoidin domain-containing protein</fullName>
    </submittedName>
</protein>
<feature type="domain" description="Cytochrome c" evidence="8">
    <location>
        <begin position="1425"/>
        <end position="1560"/>
    </location>
</feature>
<dbReference type="Gene3D" id="2.60.120.260">
    <property type="entry name" value="Galactose-binding domain-like"/>
    <property type="match status" value="1"/>
</dbReference>
<evidence type="ECO:0000313" key="10">
    <source>
        <dbReference type="Proteomes" id="UP001596052"/>
    </source>
</evidence>
<keyword evidence="6" id="KW-0732">Signal</keyword>
<dbReference type="PROSITE" id="PS51007">
    <property type="entry name" value="CYTC"/>
    <property type="match status" value="1"/>
</dbReference>
<dbReference type="Pfam" id="PF00754">
    <property type="entry name" value="F5_F8_type_C"/>
    <property type="match status" value="1"/>
</dbReference>
<evidence type="ECO:0000259" key="7">
    <source>
        <dbReference type="PROSITE" id="PS50022"/>
    </source>
</evidence>
<dbReference type="Pfam" id="PF23500">
    <property type="entry name" value="DUF7133"/>
    <property type="match status" value="1"/>
</dbReference>
<evidence type="ECO:0000313" key="9">
    <source>
        <dbReference type="EMBL" id="MFC5457461.1"/>
    </source>
</evidence>
<gene>
    <name evidence="9" type="ORF">ACFQDI_21520</name>
</gene>
<dbReference type="NCBIfam" id="TIGR02603">
    <property type="entry name" value="CxxCH_TIGR02603"/>
    <property type="match status" value="1"/>
</dbReference>
<dbReference type="InterPro" id="IPR016024">
    <property type="entry name" value="ARM-type_fold"/>
</dbReference>
<sequence>MRPLALLLLLSTAILGHAETKPLKALLVAGGCCHDYAKQHVILSQGIQARANVQVDVVWTDDKSVTPPLPLYDNPDWAKGYDIIIHDECAAGVKDMALVKRILDVHQTIPAVHLHCAMHSFRTGTDVWFKHLGIQSASHGPQEPIAITFVDKEHPITKPLADWTTIKEELYNNVNIFDGHPLAMGKQVVKGKDVDYVVAWTNEKVGARSFSTTIGHNNDTVADARYLDLVTRGLLWAMDKLTPDYLTPFKGQNKITFVPAKPVEAPKPPVLPKDGLPVKASASSEESGKGNYAWKAVDGDESTRWCASNASYPQWLQLELEKPQTLTGIQTVWENGGVYQFKVEGSTDGKAWTTLVDGSSNTKNAPYSNEFAKVEGIRFVKIHALGKTSGGWASIREVRLQGPGIKAVAPKLSEAQKKEYDKASDPLKDAGNVAPKIVKLTPEQEAAILKDVKVAEGFEVSLFAPPQSANYPVFIAAAPDGTLYVSSDGNGSLGRNAHRGRILRLKDLDGDGRADEVKEFVKDVDAPRGLVWDKDRLYLVHPPHLSAYIDKDGDGVADEEKVLVKNIAFGYKDRPADHTTNGLSLGIDGWLYIAGGDFGFMDAEGTDGRHLQHRGGGVIRVRPDGTGLEIYSTGTRNILEVAISPTMDIFARDNTNDGGGWNVRFHHFTGLDDHGYPRLYKNFNDECIQPLAEYGGGSGCGAVYIDEPGFGKWNNAPFTCDWGTGALWHHQVKPKGATFEETRPPEPFIKMTRPTDADVDGNSRVYCASWKGATFNWEGPDVGYIVQVRPKGFKPEPLPDFAKASDAELVKQLESPSNRRRMDAQRELMRRNLAESLPNKVIQKVAADVFNDSSKSITARIAALGAARSEGDDVGRVAPPVALNAGSELAPWMAQRMYPTPVFPAGTKFEQWVRVRYGMREDLSKYKPLEQWTISKIEQRFLESCIKSKNPRSQVAALRTASTLTLLEPITDSLWNAVIDAMLSSDPVVAHTAANAAADLLNELSKFRELGQRLTKESLDEPQSEPSEGFVKLMSQIKTNDEFSLSTEHEQFRKNAVNNRNAFTAKTQKTYELAVQRAFESLESRSQMLIALRKVHTPEVVTGLIERLAKATDPALRQGILSALCRLHFHEGEWKGDSWGTRPDTRGPYYQPEAWSETPKIAAALKDALAKASPEEAAFLVKEMNRNRIQSNDALERILVLAKQDAKVIPDAVAQLATAETIPADGIPLLIAAANSKELDPQSAATTLANTLTAIAKTDSAEAWTAALNALVALDAQQGAGKEQEAGRTAFLTAPKLENVHQAFEAEAAKAGTPTSAWADAALLSLAARKTGSPEAREMSQKSLDAGWADAKRRLQIINAAVKTKSHAVDEKILAAVSAADAPTAKAAQNAVKSLKLVAKGEDKSPKVGALKPEDAIAAVLKMKGDVAIGEQVFTKATCVACHTTKESEAQKGPYLGNIAQTYKRPELAQNILDPNKTIAQGFASEVITLNDGTQQMGFITLESADNVKLRNVASQEFTFAVKDIKSRQRLPISIMPPGLMTNFSVHEFASLLDYLESLAKK</sequence>
<feature type="signal peptide" evidence="6">
    <location>
        <begin position="1"/>
        <end position="18"/>
    </location>
</feature>
<evidence type="ECO:0000256" key="2">
    <source>
        <dbReference type="ARBA" id="ARBA00022723"/>
    </source>
</evidence>
<dbReference type="InterPro" id="IPR011042">
    <property type="entry name" value="6-blade_b-propeller_TolB-like"/>
</dbReference>
<feature type="chain" id="PRO_5045692513" evidence="6">
    <location>
        <begin position="19"/>
        <end position="1562"/>
    </location>
</feature>
<dbReference type="EMBL" id="JBHSMQ010000010">
    <property type="protein sequence ID" value="MFC5457461.1"/>
    <property type="molecule type" value="Genomic_DNA"/>
</dbReference>
<dbReference type="InterPro" id="IPR029010">
    <property type="entry name" value="ThuA-like"/>
</dbReference>
<feature type="region of interest" description="Disordered" evidence="5">
    <location>
        <begin position="736"/>
        <end position="755"/>
    </location>
</feature>
<reference evidence="10" key="1">
    <citation type="journal article" date="2019" name="Int. J. Syst. Evol. Microbiol.">
        <title>The Global Catalogue of Microorganisms (GCM) 10K type strain sequencing project: providing services to taxonomists for standard genome sequencing and annotation.</title>
        <authorList>
            <consortium name="The Broad Institute Genomics Platform"/>
            <consortium name="The Broad Institute Genome Sequencing Center for Infectious Disease"/>
            <person name="Wu L."/>
            <person name="Ma J."/>
        </authorList>
    </citation>
    <scope>NUCLEOTIDE SEQUENCE [LARGE SCALE GENOMIC DNA]</scope>
    <source>
        <strain evidence="10">CGMCC 4.1469</strain>
    </source>
</reference>
<organism evidence="9 10">
    <name type="scientific">Prosthecobacter fluviatilis</name>
    <dbReference type="NCBI Taxonomy" id="445931"/>
    <lineage>
        <taxon>Bacteria</taxon>
        <taxon>Pseudomonadati</taxon>
        <taxon>Verrucomicrobiota</taxon>
        <taxon>Verrucomicrobiia</taxon>
        <taxon>Verrucomicrobiales</taxon>
        <taxon>Verrucomicrobiaceae</taxon>
        <taxon>Prosthecobacter</taxon>
    </lineage>
</organism>
<accession>A0ABW0KXZ0</accession>
<dbReference type="PROSITE" id="PS50022">
    <property type="entry name" value="FA58C_3"/>
    <property type="match status" value="1"/>
</dbReference>
<dbReference type="InterPro" id="IPR009056">
    <property type="entry name" value="Cyt_c-like_dom"/>
</dbReference>
<dbReference type="SUPFAM" id="SSF49785">
    <property type="entry name" value="Galactose-binding domain-like"/>
    <property type="match status" value="1"/>
</dbReference>